<keyword evidence="3" id="KW-1185">Reference proteome</keyword>
<keyword evidence="1" id="KW-0812">Transmembrane</keyword>
<protein>
    <recommendedName>
        <fullName evidence="4">Cytoskeletal protein CcmA (Bactofilin family)</fullName>
    </recommendedName>
</protein>
<reference evidence="2 3" key="1">
    <citation type="submission" date="2018-10" db="EMBL/GenBank/DDBJ databases">
        <title>Genomic Encyclopedia of Archaeal and Bacterial Type Strains, Phase II (KMG-II): from individual species to whole genera.</title>
        <authorList>
            <person name="Goeker M."/>
        </authorList>
    </citation>
    <scope>NUCLEOTIDE SEQUENCE [LARGE SCALE GENOMIC DNA]</scope>
    <source>
        <strain evidence="2 3">DSM 18602</strain>
    </source>
</reference>
<dbReference type="OrthoDB" id="1004942at2"/>
<organism evidence="2 3">
    <name type="scientific">Mucilaginibacter gracilis</name>
    <dbReference type="NCBI Taxonomy" id="423350"/>
    <lineage>
        <taxon>Bacteria</taxon>
        <taxon>Pseudomonadati</taxon>
        <taxon>Bacteroidota</taxon>
        <taxon>Sphingobacteriia</taxon>
        <taxon>Sphingobacteriales</taxon>
        <taxon>Sphingobacteriaceae</taxon>
        <taxon>Mucilaginibacter</taxon>
    </lineage>
</organism>
<dbReference type="RefSeq" id="WP_121200109.1">
    <property type="nucleotide sequence ID" value="NZ_RBKU01000001.1"/>
</dbReference>
<feature type="transmembrane region" description="Helical" evidence="1">
    <location>
        <begin position="6"/>
        <end position="31"/>
    </location>
</feature>
<accession>A0A495J7S7</accession>
<evidence type="ECO:0000313" key="3">
    <source>
        <dbReference type="Proteomes" id="UP000268007"/>
    </source>
</evidence>
<keyword evidence="1" id="KW-0472">Membrane</keyword>
<sequence length="419" mass="46823">MIRASALYIVIVIALVIAVLCSSLIVAAYYYKLQYQKKFRYDELTSNLNSGINILLASDSIAYKSEKKFGLYGTDADTVILKKTNWGVFEVGFCKAFIQTDTLKKTLMIANKIDSLKWAAVYLIDEDRPLSVSGKTMIRGDAFVPKAGVKEAYVDGKAYQGDKRLVIGNKHDSERTLPELQSAKLAQIKGLKSYAYTDTSFYHRDTISNSFFNPTLIINFKKRVETIHDIKLSGNIIVLSDTTLIIEKTAMLNNVIVYAKGISVQEGFNGKCQLFASDSIGVQRDCVFAYPSCLCVLRFKSNKAVQARINLGENTIINGAVFTYEKEKSQLQTLIDIGKNVKIAGQVYAQGLVRFNNGGDIAGSVFTNRFLYQSTYTTFENYLINTRLDVKGLSPYYLSSSLFPVSGKKQKILQWLESN</sequence>
<evidence type="ECO:0000256" key="1">
    <source>
        <dbReference type="SAM" id="Phobius"/>
    </source>
</evidence>
<proteinExistence type="predicted"/>
<name>A0A495J7S7_9SPHI</name>
<dbReference type="EMBL" id="RBKU01000001">
    <property type="protein sequence ID" value="RKR84468.1"/>
    <property type="molecule type" value="Genomic_DNA"/>
</dbReference>
<comment type="caution">
    <text evidence="2">The sequence shown here is derived from an EMBL/GenBank/DDBJ whole genome shotgun (WGS) entry which is preliminary data.</text>
</comment>
<dbReference type="AlphaFoldDB" id="A0A495J7S7"/>
<dbReference type="Proteomes" id="UP000268007">
    <property type="component" value="Unassembled WGS sequence"/>
</dbReference>
<gene>
    <name evidence="2" type="ORF">BDD43_4706</name>
</gene>
<evidence type="ECO:0008006" key="4">
    <source>
        <dbReference type="Google" id="ProtNLM"/>
    </source>
</evidence>
<keyword evidence="1" id="KW-1133">Transmembrane helix</keyword>
<evidence type="ECO:0000313" key="2">
    <source>
        <dbReference type="EMBL" id="RKR84468.1"/>
    </source>
</evidence>